<dbReference type="InterPro" id="IPR041685">
    <property type="entry name" value="AAA_GajA/Old/RecF-like"/>
</dbReference>
<organism evidence="2 3">
    <name type="scientific">Pectobacterium polaris</name>
    <dbReference type="NCBI Taxonomy" id="2042057"/>
    <lineage>
        <taxon>Bacteria</taxon>
        <taxon>Pseudomonadati</taxon>
        <taxon>Pseudomonadota</taxon>
        <taxon>Gammaproteobacteria</taxon>
        <taxon>Enterobacterales</taxon>
        <taxon>Pectobacteriaceae</taxon>
        <taxon>Pectobacterium</taxon>
    </lineage>
</organism>
<dbReference type="PANTHER" id="PTHR43581">
    <property type="entry name" value="ATP/GTP PHOSPHATASE"/>
    <property type="match status" value="1"/>
</dbReference>
<dbReference type="PANTHER" id="PTHR43581:SF2">
    <property type="entry name" value="EXCINUCLEASE ATPASE SUBUNIT"/>
    <property type="match status" value="1"/>
</dbReference>
<dbReference type="GO" id="GO:0005524">
    <property type="term" value="F:ATP binding"/>
    <property type="evidence" value="ECO:0007669"/>
    <property type="project" value="UniProtKB-KW"/>
</dbReference>
<dbReference type="InterPro" id="IPR027417">
    <property type="entry name" value="P-loop_NTPase"/>
</dbReference>
<proteinExistence type="predicted"/>
<keyword evidence="2" id="KW-0547">Nucleotide-binding</keyword>
<protein>
    <submittedName>
        <fullName evidence="2">ATP-binding protein</fullName>
    </submittedName>
</protein>
<dbReference type="AlphaFoldDB" id="A0AAW4NXV0"/>
<dbReference type="Proteomes" id="UP000696310">
    <property type="component" value="Unassembled WGS sequence"/>
</dbReference>
<keyword evidence="2" id="KW-0067">ATP-binding</keyword>
<dbReference type="Gene3D" id="3.40.50.300">
    <property type="entry name" value="P-loop containing nucleotide triphosphate hydrolases"/>
    <property type="match status" value="1"/>
</dbReference>
<evidence type="ECO:0000313" key="2">
    <source>
        <dbReference type="EMBL" id="MBW5891959.1"/>
    </source>
</evidence>
<gene>
    <name evidence="2" type="ORF">IM880_07030</name>
</gene>
<dbReference type="Pfam" id="PF13175">
    <property type="entry name" value="AAA_15"/>
    <property type="match status" value="1"/>
</dbReference>
<accession>A0AAW4NXV0</accession>
<reference evidence="2" key="2">
    <citation type="submission" date="2021-01" db="EMBL/GenBank/DDBJ databases">
        <authorList>
            <person name="Vargas Peralta D."/>
        </authorList>
    </citation>
    <scope>NUCLEOTIDE SEQUENCE</scope>
    <source>
        <strain evidence="2">A3</strain>
    </source>
</reference>
<evidence type="ECO:0000259" key="1">
    <source>
        <dbReference type="Pfam" id="PF13175"/>
    </source>
</evidence>
<dbReference type="EMBL" id="JAESHX010000028">
    <property type="protein sequence ID" value="MBW5891959.1"/>
    <property type="molecule type" value="Genomic_DNA"/>
</dbReference>
<evidence type="ECO:0000313" key="3">
    <source>
        <dbReference type="Proteomes" id="UP000696310"/>
    </source>
</evidence>
<comment type="caution">
    <text evidence="2">The sequence shown here is derived from an EMBL/GenBank/DDBJ whole genome shotgun (WGS) entry which is preliminary data.</text>
</comment>
<name>A0AAW4NXV0_9GAMM</name>
<dbReference type="InterPro" id="IPR051396">
    <property type="entry name" value="Bact_Antivir_Def_Nuclease"/>
</dbReference>
<dbReference type="RefSeq" id="WP_219678883.1">
    <property type="nucleotide sequence ID" value="NZ_JAESHX010000028.1"/>
</dbReference>
<feature type="domain" description="Endonuclease GajA/Old nuclease/RecF-like AAA" evidence="1">
    <location>
        <begin position="28"/>
        <end position="396"/>
    </location>
</feature>
<dbReference type="SUPFAM" id="SSF52540">
    <property type="entry name" value="P-loop containing nucleoside triphosphate hydrolases"/>
    <property type="match status" value="1"/>
</dbReference>
<sequence>MGYRINHYISSDKGMPLVDECYISSGDDNIFTVLIGKNGSGKSRLLSSITNALCSIYAENKYIKRDIGTIGHYNKGDNRFSFKIKYNGISNNVKINERLIDCSRFIHDVCPSRLIAVSTSPFDKFPDEISYFSKDKQSKSGFYNYFGVSNSLKNKSLFSLIEKLLFLVLENTESNEIAVVSKVLNFLGFEPRFDIHFRTRHSIGKFSEKLDELTEADFLDFISTAIKKDIKYSDKYKKTSYTLLVDAFKELVNYQPKYKSGRELIFGLDFNDISSIKVHRNFFSKIKILVELNILTLSDVVVYPKNISSYNDYSVFYDLDNSGMSINDASSGQKCIMLNVLGIAVSIRNNSLVLIDEPEVSLHPEWQETYINLLIDSFDDFHGCHFIIATHSPQIISNLNKKNCFISLMDEGDVVSAIGKVNKSADFQLATIFNSPGSENEYLKRLAVNVLTEFSTGNYSGNDYSDIINLLISSKNKLDDTDPVKKLITLIEKVVSKENGHESN</sequence>
<reference evidence="2" key="1">
    <citation type="journal article" date="2021" name="bioRxiv">
        <title>Identification of Pectobacterium species isolated from the soft rot of tetecho (Neobuxbaumia tetetzo), a columnar cactus, and associated metagenomics.</title>
        <authorList>
            <person name="Vargas-Peralta D."/>
            <person name="Narvaez-Barragan D.A."/>
            <person name="de Sandozequi A."/>
            <person name="Romero-Gutierrez M.F."/>
            <person name="Segovia L."/>
            <person name="Martinez-Anaya C."/>
            <person name="Alcaraz L.D."/>
            <person name="de la Torre Almaraz R."/>
        </authorList>
    </citation>
    <scope>NUCLEOTIDE SEQUENCE</scope>
    <source>
        <strain evidence="2">A3</strain>
    </source>
</reference>